<sequence length="751" mass="84832">MQPTQLIKVALPIPLKQTFDYQLSEKELEKATLGARVKVPFGNRQLIGLIVELSPRPSIDITRIKPIIELIDESPVMPEHLILLLRWASKYYQASLGEALFSALPPPFRHGKALKQEKYRKWQLNTPDVTAENLNVHLSQIRKNAEKQKELLTTLSQSSDGIYEQSLRSMGFKLQQLKTLKQKKLITDNNVIPEIEAYKRRDSDDSDQLLLNDEQKQAVQSAISGEHCFQAYLLKGITGSGKTEVYLEIIEHFLVQGYQALVLVPEINLTPQTLLRFQARLPDAKLVVHHSGMNNSERLEAWHFCQTHRASVLIGTRSAVFYPFKKLGCIIIDEEHDTSYKQQDGFRYHARDIAVKRAKEHNCPVILGSATPSLESYINAREKKYKLLTLNERPGSIQLPQVELIDIQTRPLQAGLARPTIKSIESHLKNGHQVLVFLNRRGFAPTLTCTECGWIAKCNHCDARLTYHNKGHVLRCHHCNYQTSAPNHCQDCHQSTLKLLGQGTQQTEAFLEQTYPDTPLFRIDRDSVSGKHQMETLYHQILAEDAALLVGTQMLAKGHHFPKVTLVVVVAADDGLFSADFRAEEKFSQLLIQVSGRAGRAQQPGQVIIQTRHSHHAILQAISRLDYDHIATTLAHERELMTLPPFSAITNIRGEGKNESDTFTLLQNIAEKITTGLDTKQQRLVGGGSISGPLPSLLPRKADRYRFYLTLKTPTKPQMQKWLSSIQTILADFTPNPQIRISLDIDPVEIG</sequence>
<dbReference type="InterPro" id="IPR014001">
    <property type="entry name" value="Helicase_ATP-bd"/>
</dbReference>
<comment type="function">
    <text evidence="12">Initiates the restart of stalled replication forks, which reloads the replicative helicase on sites other than the origin of replication. Recognizes and binds to abandoned replication forks and remodels them to uncover a helicase loading site. Promotes assembly of the primosome at these replication forks.</text>
</comment>
<dbReference type="AlphaFoldDB" id="A0A1Y0I647"/>
<keyword evidence="4 12" id="KW-0547">Nucleotide-binding</keyword>
<feature type="binding site" evidence="12">
    <location>
        <position position="458"/>
    </location>
    <ligand>
        <name>Zn(2+)</name>
        <dbReference type="ChEBI" id="CHEBI:29105"/>
        <label>2</label>
    </ligand>
</feature>
<dbReference type="InterPro" id="IPR011545">
    <property type="entry name" value="DEAD/DEAH_box_helicase_dom"/>
</dbReference>
<dbReference type="HAMAP" id="MF_00983">
    <property type="entry name" value="PriA"/>
    <property type="match status" value="1"/>
</dbReference>
<dbReference type="GO" id="GO:0006302">
    <property type="term" value="P:double-strand break repair"/>
    <property type="evidence" value="ECO:0007669"/>
    <property type="project" value="InterPro"/>
</dbReference>
<evidence type="ECO:0000256" key="5">
    <source>
        <dbReference type="ARBA" id="ARBA00022801"/>
    </source>
</evidence>
<evidence type="ECO:0000256" key="1">
    <source>
        <dbReference type="ARBA" id="ARBA00022515"/>
    </source>
</evidence>
<dbReference type="GO" id="GO:0008270">
    <property type="term" value="F:zinc ion binding"/>
    <property type="evidence" value="ECO:0007669"/>
    <property type="project" value="UniProtKB-UniRule"/>
</dbReference>
<gene>
    <name evidence="12" type="primary">priA</name>
    <name evidence="14" type="ORF">OLMES_0781</name>
</gene>
<evidence type="ECO:0000256" key="7">
    <source>
        <dbReference type="ARBA" id="ARBA00022833"/>
    </source>
</evidence>
<proteinExistence type="inferred from homology"/>
<dbReference type="EMBL" id="CP021425">
    <property type="protein sequence ID" value="ARU54873.1"/>
    <property type="molecule type" value="Genomic_DNA"/>
</dbReference>
<dbReference type="InterPro" id="IPR041222">
    <property type="entry name" value="PriA_3primeBD"/>
</dbReference>
<reference evidence="14 15" key="1">
    <citation type="submission" date="2017-05" db="EMBL/GenBank/DDBJ databases">
        <title>Genomic insights into alkan degradation activity of Oleiphilus messinensis.</title>
        <authorList>
            <person name="Kozyavkin S.A."/>
            <person name="Slesarev A.I."/>
            <person name="Golyshin P.N."/>
            <person name="Korzhenkov A."/>
            <person name="Golyshina O.N."/>
            <person name="Toshchakov S.V."/>
        </authorList>
    </citation>
    <scope>NUCLEOTIDE SEQUENCE [LARGE SCALE GENOMIC DNA]</scope>
    <source>
        <strain evidence="14 15">ME102</strain>
    </source>
</reference>
<dbReference type="InterPro" id="IPR041236">
    <property type="entry name" value="PriA_C"/>
</dbReference>
<dbReference type="Gene3D" id="3.40.1440.60">
    <property type="entry name" value="PriA, 3(prime) DNA-binding domain"/>
    <property type="match status" value="1"/>
</dbReference>
<keyword evidence="15" id="KW-1185">Reference proteome</keyword>
<evidence type="ECO:0000256" key="3">
    <source>
        <dbReference type="ARBA" id="ARBA00022723"/>
    </source>
</evidence>
<dbReference type="EC" id="5.6.2.4" evidence="12"/>
<dbReference type="Pfam" id="PF18319">
    <property type="entry name" value="Zn_ribbon_PriA"/>
    <property type="match status" value="1"/>
</dbReference>
<dbReference type="CDD" id="cd17929">
    <property type="entry name" value="DEXHc_priA"/>
    <property type="match status" value="1"/>
</dbReference>
<evidence type="ECO:0000256" key="8">
    <source>
        <dbReference type="ARBA" id="ARBA00022840"/>
    </source>
</evidence>
<evidence type="ECO:0000256" key="6">
    <source>
        <dbReference type="ARBA" id="ARBA00022806"/>
    </source>
</evidence>
<dbReference type="InterPro" id="IPR042115">
    <property type="entry name" value="PriA_3primeBD_sf"/>
</dbReference>
<keyword evidence="9 12" id="KW-0238">DNA-binding</keyword>
<evidence type="ECO:0000256" key="12">
    <source>
        <dbReference type="HAMAP-Rule" id="MF_00983"/>
    </source>
</evidence>
<dbReference type="Pfam" id="PF18074">
    <property type="entry name" value="PriA_C"/>
    <property type="match status" value="1"/>
</dbReference>
<comment type="cofactor">
    <cofactor evidence="12">
        <name>Zn(2+)</name>
        <dbReference type="ChEBI" id="CHEBI:29105"/>
    </cofactor>
    <text evidence="12">Binds 2 zinc ions per subunit.</text>
</comment>
<dbReference type="InterPro" id="IPR005259">
    <property type="entry name" value="PriA"/>
</dbReference>
<feature type="binding site" evidence="12">
    <location>
        <position position="476"/>
    </location>
    <ligand>
        <name>Zn(2+)</name>
        <dbReference type="ChEBI" id="CHEBI:29105"/>
        <label>2</label>
    </ligand>
</feature>
<keyword evidence="8 12" id="KW-0067">ATP-binding</keyword>
<dbReference type="Pfam" id="PF00270">
    <property type="entry name" value="DEAD"/>
    <property type="match status" value="1"/>
</dbReference>
<keyword evidence="1 12" id="KW-0639">Primosome</keyword>
<dbReference type="Gene3D" id="3.40.50.300">
    <property type="entry name" value="P-loop containing nucleotide triphosphate hydrolases"/>
    <property type="match status" value="2"/>
</dbReference>
<dbReference type="PROSITE" id="PS51192">
    <property type="entry name" value="HELICASE_ATP_BIND_1"/>
    <property type="match status" value="1"/>
</dbReference>
<comment type="catalytic activity">
    <reaction evidence="12">
        <text>Couples ATP hydrolysis with the unwinding of duplex DNA by translocating in the 3'-5' direction.</text>
        <dbReference type="EC" id="5.6.2.4"/>
    </reaction>
</comment>
<dbReference type="GO" id="GO:0003677">
    <property type="term" value="F:DNA binding"/>
    <property type="evidence" value="ECO:0007669"/>
    <property type="project" value="UniProtKB-UniRule"/>
</dbReference>
<protein>
    <recommendedName>
        <fullName evidence="12">Replication restart protein PriA</fullName>
    </recommendedName>
    <alternativeName>
        <fullName evidence="12">ATP-dependent DNA helicase PriA</fullName>
        <ecNumber evidence="12">5.6.2.4</ecNumber>
    </alternativeName>
    <alternativeName>
        <fullName evidence="12">DNA 3'-5' helicase PriA</fullName>
    </alternativeName>
</protein>
<keyword evidence="10 12" id="KW-0413">Isomerase</keyword>
<dbReference type="NCBIfam" id="NF004067">
    <property type="entry name" value="PRK05580.1-4"/>
    <property type="match status" value="1"/>
</dbReference>
<dbReference type="GO" id="GO:0006270">
    <property type="term" value="P:DNA replication initiation"/>
    <property type="evidence" value="ECO:0007669"/>
    <property type="project" value="TreeGrafter"/>
</dbReference>
<dbReference type="GO" id="GO:0016887">
    <property type="term" value="F:ATP hydrolysis activity"/>
    <property type="evidence" value="ECO:0007669"/>
    <property type="project" value="RHEA"/>
</dbReference>
<dbReference type="PANTHER" id="PTHR30580">
    <property type="entry name" value="PRIMOSOMAL PROTEIN N"/>
    <property type="match status" value="1"/>
</dbReference>
<evidence type="ECO:0000256" key="4">
    <source>
        <dbReference type="ARBA" id="ARBA00022741"/>
    </source>
</evidence>
<dbReference type="InterPro" id="IPR040498">
    <property type="entry name" value="PriA_CRR"/>
</dbReference>
<dbReference type="FunFam" id="3.40.1440.60:FF:000001">
    <property type="entry name" value="Primosomal protein N"/>
    <property type="match status" value="1"/>
</dbReference>
<dbReference type="GO" id="GO:0006310">
    <property type="term" value="P:DNA recombination"/>
    <property type="evidence" value="ECO:0007669"/>
    <property type="project" value="InterPro"/>
</dbReference>
<dbReference type="FunFam" id="3.40.50.300:FF:000489">
    <property type="entry name" value="Primosome assembly protein PriA"/>
    <property type="match status" value="1"/>
</dbReference>
<evidence type="ECO:0000259" key="13">
    <source>
        <dbReference type="PROSITE" id="PS51192"/>
    </source>
</evidence>
<dbReference type="GO" id="GO:0006269">
    <property type="term" value="P:DNA replication, synthesis of primer"/>
    <property type="evidence" value="ECO:0007669"/>
    <property type="project" value="UniProtKB-KW"/>
</dbReference>
<feature type="domain" description="Helicase ATP-binding" evidence="13">
    <location>
        <begin position="223"/>
        <end position="390"/>
    </location>
</feature>
<keyword evidence="3 12" id="KW-0479">Metal-binding</keyword>
<dbReference type="PANTHER" id="PTHR30580:SF0">
    <property type="entry name" value="PRIMOSOMAL PROTEIN N"/>
    <property type="match status" value="1"/>
</dbReference>
<dbReference type="SUPFAM" id="SSF52540">
    <property type="entry name" value="P-loop containing nucleoside triphosphate hydrolases"/>
    <property type="match status" value="2"/>
</dbReference>
<evidence type="ECO:0000313" key="14">
    <source>
        <dbReference type="EMBL" id="ARU54873.1"/>
    </source>
</evidence>
<dbReference type="InterPro" id="IPR027417">
    <property type="entry name" value="P-loop_NTPase"/>
</dbReference>
<keyword evidence="2 12" id="KW-0235">DNA replication</keyword>
<dbReference type="NCBIfam" id="TIGR00595">
    <property type="entry name" value="priA"/>
    <property type="match status" value="1"/>
</dbReference>
<dbReference type="KEGG" id="ome:OLMES_0781"/>
<evidence type="ECO:0000256" key="2">
    <source>
        <dbReference type="ARBA" id="ARBA00022705"/>
    </source>
</evidence>
<keyword evidence="7 12" id="KW-0862">Zinc</keyword>
<dbReference type="GO" id="GO:0005524">
    <property type="term" value="F:ATP binding"/>
    <property type="evidence" value="ECO:0007669"/>
    <property type="project" value="UniProtKB-UniRule"/>
</dbReference>
<comment type="subunit">
    <text evidence="12">Component of the replication restart primosome.</text>
</comment>
<dbReference type="SMART" id="SM00487">
    <property type="entry name" value="DEXDc"/>
    <property type="match status" value="1"/>
</dbReference>
<keyword evidence="6 12" id="KW-0347">Helicase</keyword>
<keyword evidence="5 12" id="KW-0378">Hydrolase</keyword>
<dbReference type="GO" id="GO:1990077">
    <property type="term" value="C:primosome complex"/>
    <property type="evidence" value="ECO:0007669"/>
    <property type="project" value="UniProtKB-UniRule"/>
</dbReference>
<comment type="catalytic activity">
    <reaction evidence="11 12">
        <text>ATP + H2O = ADP + phosphate + H(+)</text>
        <dbReference type="Rhea" id="RHEA:13065"/>
        <dbReference type="ChEBI" id="CHEBI:15377"/>
        <dbReference type="ChEBI" id="CHEBI:15378"/>
        <dbReference type="ChEBI" id="CHEBI:30616"/>
        <dbReference type="ChEBI" id="CHEBI:43474"/>
        <dbReference type="ChEBI" id="CHEBI:456216"/>
        <dbReference type="EC" id="5.6.2.4"/>
    </reaction>
</comment>
<evidence type="ECO:0000256" key="11">
    <source>
        <dbReference type="ARBA" id="ARBA00048988"/>
    </source>
</evidence>
<dbReference type="Pfam" id="PF17764">
    <property type="entry name" value="PriA_3primeBD"/>
    <property type="match status" value="1"/>
</dbReference>
<feature type="binding site" evidence="12">
    <location>
        <position position="489"/>
    </location>
    <ligand>
        <name>Zn(2+)</name>
        <dbReference type="ChEBI" id="CHEBI:29105"/>
        <label>1</label>
    </ligand>
</feature>
<feature type="binding site" evidence="12">
    <location>
        <position position="479"/>
    </location>
    <ligand>
        <name>Zn(2+)</name>
        <dbReference type="ChEBI" id="CHEBI:29105"/>
        <label>2</label>
    </ligand>
</feature>
<accession>A0A1Y0I647</accession>
<dbReference type="GO" id="GO:0043138">
    <property type="term" value="F:3'-5' DNA helicase activity"/>
    <property type="evidence" value="ECO:0007669"/>
    <property type="project" value="UniProtKB-EC"/>
</dbReference>
<feature type="binding site" evidence="12">
    <location>
        <position position="449"/>
    </location>
    <ligand>
        <name>Zn(2+)</name>
        <dbReference type="ChEBI" id="CHEBI:29105"/>
        <label>1</label>
    </ligand>
</feature>
<evidence type="ECO:0000256" key="10">
    <source>
        <dbReference type="ARBA" id="ARBA00023235"/>
    </source>
</evidence>
<comment type="similarity">
    <text evidence="12">Belongs to the helicase family. PriA subfamily.</text>
</comment>
<evidence type="ECO:0000256" key="9">
    <source>
        <dbReference type="ARBA" id="ARBA00023125"/>
    </source>
</evidence>
<feature type="binding site" evidence="12">
    <location>
        <position position="461"/>
    </location>
    <ligand>
        <name>Zn(2+)</name>
        <dbReference type="ChEBI" id="CHEBI:29105"/>
        <label>2</label>
    </ligand>
</feature>
<evidence type="ECO:0000313" key="15">
    <source>
        <dbReference type="Proteomes" id="UP000196027"/>
    </source>
</evidence>
<feature type="binding site" evidence="12">
    <location>
        <position position="452"/>
    </location>
    <ligand>
        <name>Zn(2+)</name>
        <dbReference type="ChEBI" id="CHEBI:29105"/>
        <label>1</label>
    </ligand>
</feature>
<feature type="binding site" evidence="12">
    <location>
        <position position="492"/>
    </location>
    <ligand>
        <name>Zn(2+)</name>
        <dbReference type="ChEBI" id="CHEBI:29105"/>
        <label>1</label>
    </ligand>
</feature>
<name>A0A1Y0I647_9GAMM</name>
<organism evidence="14 15">
    <name type="scientific">Oleiphilus messinensis</name>
    <dbReference type="NCBI Taxonomy" id="141451"/>
    <lineage>
        <taxon>Bacteria</taxon>
        <taxon>Pseudomonadati</taxon>
        <taxon>Pseudomonadota</taxon>
        <taxon>Gammaproteobacteria</taxon>
        <taxon>Oceanospirillales</taxon>
        <taxon>Oleiphilaceae</taxon>
        <taxon>Oleiphilus</taxon>
    </lineage>
</organism>
<dbReference type="Proteomes" id="UP000196027">
    <property type="component" value="Chromosome"/>
</dbReference>